<comment type="caution">
    <text evidence="2">The sequence shown here is derived from an EMBL/GenBank/DDBJ whole genome shotgun (WGS) entry which is preliminary data.</text>
</comment>
<feature type="domain" description="BTB" evidence="1">
    <location>
        <begin position="138"/>
        <end position="205"/>
    </location>
</feature>
<dbReference type="Gene3D" id="3.30.710.10">
    <property type="entry name" value="Potassium Channel Kv1.1, Chain A"/>
    <property type="match status" value="1"/>
</dbReference>
<dbReference type="PROSITE" id="PS50097">
    <property type="entry name" value="BTB"/>
    <property type="match status" value="1"/>
</dbReference>
<organism evidence="2 3">
    <name type="scientific">Caenorhabditis remanei</name>
    <name type="common">Caenorhabditis vulgaris</name>
    <dbReference type="NCBI Taxonomy" id="31234"/>
    <lineage>
        <taxon>Eukaryota</taxon>
        <taxon>Metazoa</taxon>
        <taxon>Ecdysozoa</taxon>
        <taxon>Nematoda</taxon>
        <taxon>Chromadorea</taxon>
        <taxon>Rhabditida</taxon>
        <taxon>Rhabditina</taxon>
        <taxon>Rhabditomorpha</taxon>
        <taxon>Rhabditoidea</taxon>
        <taxon>Rhabditidae</taxon>
        <taxon>Peloderinae</taxon>
        <taxon>Caenorhabditis</taxon>
    </lineage>
</organism>
<sequence>MSDDIIEYECVDNKVVTGRNRILDTATTNGVKCVWTGAITNNRTTVMMSFNFDWNELKDQGVDTLEGRLSLQALAEFDPIPGEFHIDLKLSDPNQLVEKKLENEIWCEERFLIWKFNLKPYRLWIENFERMFAPSDKNDGVLVVEGKKLNVNKAFLSYHSDFFQALFTTGMIEGKLEEIPIKDVSYKDFGQLLSVIHPDTVFPDDKTSEKLLELADRFMVPAVIKIVEYHLLNNSKIENENLMWMADRYGMEMLLEKMIRELDTVVKAKMLKESPRYMDLSDKAKGKILDKIMMII</sequence>
<dbReference type="InterPro" id="IPR000210">
    <property type="entry name" value="BTB/POZ_dom"/>
</dbReference>
<dbReference type="KEGG" id="crq:GCK72_004078"/>
<dbReference type="RefSeq" id="XP_053588644.1">
    <property type="nucleotide sequence ID" value="XM_053724450.1"/>
</dbReference>
<dbReference type="Proteomes" id="UP000483820">
    <property type="component" value="Chromosome II"/>
</dbReference>
<evidence type="ECO:0000313" key="2">
    <source>
        <dbReference type="EMBL" id="KAF1764131.1"/>
    </source>
</evidence>
<proteinExistence type="predicted"/>
<dbReference type="SMART" id="SM00225">
    <property type="entry name" value="BTB"/>
    <property type="match status" value="1"/>
</dbReference>
<evidence type="ECO:0000313" key="3">
    <source>
        <dbReference type="Proteomes" id="UP000483820"/>
    </source>
</evidence>
<dbReference type="InterPro" id="IPR011333">
    <property type="entry name" value="SKP1/BTB/POZ_sf"/>
</dbReference>
<dbReference type="CTD" id="9828456"/>
<accession>A0A6A5HB83</accession>
<dbReference type="EMBL" id="WUAV01000002">
    <property type="protein sequence ID" value="KAF1764131.1"/>
    <property type="molecule type" value="Genomic_DNA"/>
</dbReference>
<dbReference type="SUPFAM" id="SSF54695">
    <property type="entry name" value="POZ domain"/>
    <property type="match status" value="1"/>
</dbReference>
<dbReference type="CDD" id="cd01165">
    <property type="entry name" value="BTB_POZ"/>
    <property type="match status" value="1"/>
</dbReference>
<dbReference type="GeneID" id="9828456"/>
<name>A0A6A5HB83_CAERE</name>
<dbReference type="Pfam" id="PF00651">
    <property type="entry name" value="BTB"/>
    <property type="match status" value="1"/>
</dbReference>
<dbReference type="PANTHER" id="PTHR22744:SF16">
    <property type="entry name" value="BTB DOMAIN-CONTAINING PROTEIN"/>
    <property type="match status" value="1"/>
</dbReference>
<reference evidence="2 3" key="1">
    <citation type="submission" date="2019-12" db="EMBL/GenBank/DDBJ databases">
        <title>Chromosome-level assembly of the Caenorhabditis remanei genome.</title>
        <authorList>
            <person name="Teterina A.A."/>
            <person name="Willis J.H."/>
            <person name="Phillips P.C."/>
        </authorList>
    </citation>
    <scope>NUCLEOTIDE SEQUENCE [LARGE SCALE GENOMIC DNA]</scope>
    <source>
        <strain evidence="2 3">PX506</strain>
        <tissue evidence="2">Whole organism</tissue>
    </source>
</reference>
<gene>
    <name evidence="2" type="ORF">GCK72_004078</name>
</gene>
<dbReference type="PANTHER" id="PTHR22744">
    <property type="entry name" value="HELIX LOOP HELIX PROTEIN 21-RELATED"/>
    <property type="match status" value="1"/>
</dbReference>
<evidence type="ECO:0000259" key="1">
    <source>
        <dbReference type="PROSITE" id="PS50097"/>
    </source>
</evidence>
<dbReference type="AlphaFoldDB" id="A0A6A5HB83"/>
<protein>
    <recommendedName>
        <fullName evidence="1">BTB domain-containing protein</fullName>
    </recommendedName>
</protein>